<evidence type="ECO:0000256" key="3">
    <source>
        <dbReference type="ARBA" id="ARBA00022606"/>
    </source>
</evidence>
<comment type="subcellular location">
    <subcellularLocation>
        <location evidence="1 10">Cell membrane</location>
        <topology evidence="1 10">Multi-pass membrane protein</topology>
    </subcellularLocation>
</comment>
<evidence type="ECO:0000256" key="2">
    <source>
        <dbReference type="ARBA" id="ARBA00022475"/>
    </source>
</evidence>
<evidence type="ECO:0000256" key="10">
    <source>
        <dbReference type="RuleBase" id="RU351113"/>
    </source>
</evidence>
<keyword evidence="2" id="KW-1003">Cell membrane</keyword>
<keyword evidence="6 10" id="KW-1133">Transmembrane helix</keyword>
<reference evidence="11 12" key="2">
    <citation type="journal article" date="2010" name="Nucleic Acids Res.">
        <title>BeetleBase in 2010: revisions to provide comprehensive genomic information for Tribolium castaneum.</title>
        <authorList>
            <person name="Kim H.S."/>
            <person name="Murphy T."/>
            <person name="Xia J."/>
            <person name="Caragea D."/>
            <person name="Park Y."/>
            <person name="Beeman R.W."/>
            <person name="Lorenzen M.D."/>
            <person name="Butcher S."/>
            <person name="Manak J.R."/>
            <person name="Brown S.J."/>
        </authorList>
    </citation>
    <scope>GENOME REANNOTATION</scope>
    <source>
        <strain evidence="11 12">Georgia GA2</strain>
    </source>
</reference>
<feature type="transmembrane region" description="Helical" evidence="10">
    <location>
        <begin position="43"/>
        <end position="64"/>
    </location>
</feature>
<sequence>MPNVTNKRQKRLFSKTRTKSEDPFVMIKDVFVDGGYHPVTKMLNYICLVIHSCSLLLELNYFVHNYHFDLMMKYCCAMSLMGYIIATMLFAIFQEHSAIDLTKDILSLFWPIDYCGPRVKEEIVKKATKINRIHYIVLLFAGALGITMFPIWGDQKEWFLCVQVYQHYFGKWSKIPYYVYFFTYPMLAFSSVRLPFMTMYAIVQIRMQVYLLHQHISEISGEYVYDMKNLQILCDQNYQNEIYDKMRLIISHHIMLKRWMRKLVHTVQISMPVFVLLGTMTSISVLFYAIYSFHNINFILKVRLISVSVCTVLVVYMFSEAGQALSTETTGVFDLLMTCPWYVWNIKNRRILLIFMANSLEPMTFSLAGVTLDYRFALGMLRTSCSYSLILYKLKTGI</sequence>
<keyword evidence="3 10" id="KW-0716">Sensory transduction</keyword>
<keyword evidence="4 10" id="KW-0812">Transmembrane</keyword>
<dbReference type="Proteomes" id="UP000007266">
    <property type="component" value="Linkage group 7"/>
</dbReference>
<feature type="transmembrane region" description="Helical" evidence="10">
    <location>
        <begin position="296"/>
        <end position="318"/>
    </location>
</feature>
<evidence type="ECO:0000256" key="7">
    <source>
        <dbReference type="ARBA" id="ARBA00023136"/>
    </source>
</evidence>
<reference evidence="11 12" key="1">
    <citation type="journal article" date="2008" name="Nature">
        <title>The genome of the model beetle and pest Tribolium castaneum.</title>
        <authorList>
            <consortium name="Tribolium Genome Sequencing Consortium"/>
            <person name="Richards S."/>
            <person name="Gibbs R.A."/>
            <person name="Weinstock G.M."/>
            <person name="Brown S.J."/>
            <person name="Denell R."/>
            <person name="Beeman R.W."/>
            <person name="Gibbs R."/>
            <person name="Beeman R.W."/>
            <person name="Brown S.J."/>
            <person name="Bucher G."/>
            <person name="Friedrich M."/>
            <person name="Grimmelikhuijzen C.J."/>
            <person name="Klingler M."/>
            <person name="Lorenzen M."/>
            <person name="Richards S."/>
            <person name="Roth S."/>
            <person name="Schroder R."/>
            <person name="Tautz D."/>
            <person name="Zdobnov E.M."/>
            <person name="Muzny D."/>
            <person name="Gibbs R.A."/>
            <person name="Weinstock G.M."/>
            <person name="Attaway T."/>
            <person name="Bell S."/>
            <person name="Buhay C.J."/>
            <person name="Chandrabose M.N."/>
            <person name="Chavez D."/>
            <person name="Clerk-Blankenburg K.P."/>
            <person name="Cree A."/>
            <person name="Dao M."/>
            <person name="Davis C."/>
            <person name="Chacko J."/>
            <person name="Dinh H."/>
            <person name="Dugan-Rocha S."/>
            <person name="Fowler G."/>
            <person name="Garner T.T."/>
            <person name="Garnes J."/>
            <person name="Gnirke A."/>
            <person name="Hawes A."/>
            <person name="Hernandez J."/>
            <person name="Hines S."/>
            <person name="Holder M."/>
            <person name="Hume J."/>
            <person name="Jhangiani S.N."/>
            <person name="Joshi V."/>
            <person name="Khan Z.M."/>
            <person name="Jackson L."/>
            <person name="Kovar C."/>
            <person name="Kowis A."/>
            <person name="Lee S."/>
            <person name="Lewis L.R."/>
            <person name="Margolis J."/>
            <person name="Morgan M."/>
            <person name="Nazareth L.V."/>
            <person name="Nguyen N."/>
            <person name="Okwuonu G."/>
            <person name="Parker D."/>
            <person name="Richards S."/>
            <person name="Ruiz S.J."/>
            <person name="Santibanez J."/>
            <person name="Savard J."/>
            <person name="Scherer S.E."/>
            <person name="Schneider B."/>
            <person name="Sodergren E."/>
            <person name="Tautz D."/>
            <person name="Vattahil S."/>
            <person name="Villasana D."/>
            <person name="White C.S."/>
            <person name="Wright R."/>
            <person name="Park Y."/>
            <person name="Beeman R.W."/>
            <person name="Lord J."/>
            <person name="Oppert B."/>
            <person name="Lorenzen M."/>
            <person name="Brown S."/>
            <person name="Wang L."/>
            <person name="Savard J."/>
            <person name="Tautz D."/>
            <person name="Richards S."/>
            <person name="Weinstock G."/>
            <person name="Gibbs R.A."/>
            <person name="Liu Y."/>
            <person name="Worley K."/>
            <person name="Weinstock G."/>
            <person name="Elsik C.G."/>
            <person name="Reese J.T."/>
            <person name="Elhaik E."/>
            <person name="Landan G."/>
            <person name="Graur D."/>
            <person name="Arensburger P."/>
            <person name="Atkinson P."/>
            <person name="Beeman R.W."/>
            <person name="Beidler J."/>
            <person name="Brown S.J."/>
            <person name="Demuth J.P."/>
            <person name="Drury D.W."/>
            <person name="Du Y.Z."/>
            <person name="Fujiwara H."/>
            <person name="Lorenzen M."/>
            <person name="Maselli V."/>
            <person name="Osanai M."/>
            <person name="Park Y."/>
            <person name="Robertson H.M."/>
            <person name="Tu Z."/>
            <person name="Wang J.J."/>
            <person name="Wang S."/>
            <person name="Richards S."/>
            <person name="Song H."/>
            <person name="Zhang L."/>
            <person name="Sodergren E."/>
            <person name="Werner D."/>
            <person name="Stanke M."/>
            <person name="Morgenstern B."/>
            <person name="Solovyev V."/>
            <person name="Kosarev P."/>
            <person name="Brown G."/>
            <person name="Chen H.C."/>
            <person name="Ermolaeva O."/>
            <person name="Hlavina W."/>
            <person name="Kapustin Y."/>
            <person name="Kiryutin B."/>
            <person name="Kitts P."/>
            <person name="Maglott D."/>
            <person name="Pruitt K."/>
            <person name="Sapojnikov V."/>
            <person name="Souvorov A."/>
            <person name="Mackey A.J."/>
            <person name="Waterhouse R.M."/>
            <person name="Wyder S."/>
            <person name="Zdobnov E.M."/>
            <person name="Zdobnov E.M."/>
            <person name="Wyder S."/>
            <person name="Kriventseva E.V."/>
            <person name="Kadowaki T."/>
            <person name="Bork P."/>
            <person name="Aranda M."/>
            <person name="Bao R."/>
            <person name="Beermann A."/>
            <person name="Berns N."/>
            <person name="Bolognesi R."/>
            <person name="Bonneton F."/>
            <person name="Bopp D."/>
            <person name="Brown S.J."/>
            <person name="Bucher G."/>
            <person name="Butts T."/>
            <person name="Chaumot A."/>
            <person name="Denell R.E."/>
            <person name="Ferrier D.E."/>
            <person name="Friedrich M."/>
            <person name="Gordon C.M."/>
            <person name="Jindra M."/>
            <person name="Klingler M."/>
            <person name="Lan Q."/>
            <person name="Lattorff H.M."/>
            <person name="Laudet V."/>
            <person name="von Levetsow C."/>
            <person name="Liu Z."/>
            <person name="Lutz R."/>
            <person name="Lynch J.A."/>
            <person name="da Fonseca R.N."/>
            <person name="Posnien N."/>
            <person name="Reuter R."/>
            <person name="Roth S."/>
            <person name="Savard J."/>
            <person name="Schinko J.B."/>
            <person name="Schmitt C."/>
            <person name="Schoppmeier M."/>
            <person name="Schroder R."/>
            <person name="Shippy T.D."/>
            <person name="Simonnet F."/>
            <person name="Marques-Souza H."/>
            <person name="Tautz D."/>
            <person name="Tomoyasu Y."/>
            <person name="Trauner J."/>
            <person name="Van der Zee M."/>
            <person name="Vervoort M."/>
            <person name="Wittkopp N."/>
            <person name="Wimmer E.A."/>
            <person name="Yang X."/>
            <person name="Jones A.K."/>
            <person name="Sattelle D.B."/>
            <person name="Ebert P.R."/>
            <person name="Nelson D."/>
            <person name="Scott J.G."/>
            <person name="Beeman R.W."/>
            <person name="Muthukrishnan S."/>
            <person name="Kramer K.J."/>
            <person name="Arakane Y."/>
            <person name="Beeman R.W."/>
            <person name="Zhu Q."/>
            <person name="Hogenkamp D."/>
            <person name="Dixit R."/>
            <person name="Oppert B."/>
            <person name="Jiang H."/>
            <person name="Zou Z."/>
            <person name="Marshall J."/>
            <person name="Elpidina E."/>
            <person name="Vinokurov K."/>
            <person name="Oppert C."/>
            <person name="Zou Z."/>
            <person name="Evans J."/>
            <person name="Lu Z."/>
            <person name="Zhao P."/>
            <person name="Sumathipala N."/>
            <person name="Altincicek B."/>
            <person name="Vilcinskas A."/>
            <person name="Williams M."/>
            <person name="Hultmark D."/>
            <person name="Hetru C."/>
            <person name="Jiang H."/>
            <person name="Grimmelikhuijzen C.J."/>
            <person name="Hauser F."/>
            <person name="Cazzamali G."/>
            <person name="Williamson M."/>
            <person name="Park Y."/>
            <person name="Li B."/>
            <person name="Tanaka Y."/>
            <person name="Predel R."/>
            <person name="Neupert S."/>
            <person name="Schachtner J."/>
            <person name="Verleyen P."/>
            <person name="Raible F."/>
            <person name="Bork P."/>
            <person name="Friedrich M."/>
            <person name="Walden K.K."/>
            <person name="Robertson H.M."/>
            <person name="Angeli S."/>
            <person name="Foret S."/>
            <person name="Bucher G."/>
            <person name="Schuetz S."/>
            <person name="Maleszka R."/>
            <person name="Wimmer E.A."/>
            <person name="Beeman R.W."/>
            <person name="Lorenzen M."/>
            <person name="Tomoyasu Y."/>
            <person name="Miller S.C."/>
            <person name="Grossmann D."/>
            <person name="Bucher G."/>
        </authorList>
    </citation>
    <scope>NUCLEOTIDE SEQUENCE [LARGE SCALE GENOMIC DNA]</scope>
    <source>
        <strain evidence="11 12">Georgia GA2</strain>
    </source>
</reference>
<keyword evidence="12" id="KW-1185">Reference proteome</keyword>
<evidence type="ECO:0000313" key="12">
    <source>
        <dbReference type="Proteomes" id="UP000007266"/>
    </source>
</evidence>
<organism evidence="11 12">
    <name type="scientific">Tribolium castaneum</name>
    <name type="common">Red flour beetle</name>
    <dbReference type="NCBI Taxonomy" id="7070"/>
    <lineage>
        <taxon>Eukaryota</taxon>
        <taxon>Metazoa</taxon>
        <taxon>Ecdysozoa</taxon>
        <taxon>Arthropoda</taxon>
        <taxon>Hexapoda</taxon>
        <taxon>Insecta</taxon>
        <taxon>Pterygota</taxon>
        <taxon>Neoptera</taxon>
        <taxon>Endopterygota</taxon>
        <taxon>Coleoptera</taxon>
        <taxon>Polyphaga</taxon>
        <taxon>Cucujiformia</taxon>
        <taxon>Tenebrionidae</taxon>
        <taxon>Tenebrionidae incertae sedis</taxon>
        <taxon>Tribolium</taxon>
    </lineage>
</organism>
<dbReference type="KEGG" id="tca:103313598"/>
<dbReference type="InterPro" id="IPR004117">
    <property type="entry name" value="7tm6_olfct_rcpt"/>
</dbReference>
<accession>D6WUA6</accession>
<comment type="similarity">
    <text evidence="10">Belongs to the insect chemoreceptor superfamily. Heteromeric odorant receptor channel (TC 1.A.69) family.</text>
</comment>
<evidence type="ECO:0000313" key="11">
    <source>
        <dbReference type="EMBL" id="EFA07457.1"/>
    </source>
</evidence>
<dbReference type="Pfam" id="PF02949">
    <property type="entry name" value="7tm_6"/>
    <property type="match status" value="1"/>
</dbReference>
<protein>
    <recommendedName>
        <fullName evidence="10">Odorant receptor</fullName>
    </recommendedName>
</protein>
<dbReference type="HOGENOM" id="CLU_059644_0_0_1"/>
<keyword evidence="5 10" id="KW-0552">Olfaction</keyword>
<evidence type="ECO:0000256" key="5">
    <source>
        <dbReference type="ARBA" id="ARBA00022725"/>
    </source>
</evidence>
<dbReference type="PANTHER" id="PTHR21137">
    <property type="entry name" value="ODORANT RECEPTOR"/>
    <property type="match status" value="1"/>
</dbReference>
<dbReference type="PANTHER" id="PTHR21137:SF35">
    <property type="entry name" value="ODORANT RECEPTOR 19A-RELATED"/>
    <property type="match status" value="1"/>
</dbReference>
<dbReference type="GO" id="GO:0004984">
    <property type="term" value="F:olfactory receptor activity"/>
    <property type="evidence" value="ECO:0000318"/>
    <property type="project" value="GO_Central"/>
</dbReference>
<keyword evidence="9 10" id="KW-0807">Transducer</keyword>
<dbReference type="GO" id="GO:0005549">
    <property type="term" value="F:odorant binding"/>
    <property type="evidence" value="ECO:0007669"/>
    <property type="project" value="InterPro"/>
</dbReference>
<feature type="transmembrane region" description="Helical" evidence="10">
    <location>
        <begin position="133"/>
        <end position="152"/>
    </location>
</feature>
<dbReference type="OrthoDB" id="6780566at2759"/>
<dbReference type="GO" id="GO:0050911">
    <property type="term" value="P:detection of chemical stimulus involved in sensory perception of smell"/>
    <property type="evidence" value="ECO:0000318"/>
    <property type="project" value="GO_Central"/>
</dbReference>
<dbReference type="AlphaFoldDB" id="D6WUA6"/>
<feature type="transmembrane region" description="Helical" evidence="10">
    <location>
        <begin position="263"/>
        <end position="290"/>
    </location>
</feature>
<evidence type="ECO:0000256" key="1">
    <source>
        <dbReference type="ARBA" id="ARBA00004651"/>
    </source>
</evidence>
<keyword evidence="8 10" id="KW-0675">Receptor</keyword>
<feature type="transmembrane region" description="Helical" evidence="10">
    <location>
        <begin position="177"/>
        <end position="203"/>
    </location>
</feature>
<evidence type="ECO:0000256" key="6">
    <source>
        <dbReference type="ARBA" id="ARBA00022989"/>
    </source>
</evidence>
<dbReference type="PhylomeDB" id="D6WUA6"/>
<dbReference type="GO" id="GO:0005886">
    <property type="term" value="C:plasma membrane"/>
    <property type="evidence" value="ECO:0000318"/>
    <property type="project" value="GO_Central"/>
</dbReference>
<dbReference type="EMBL" id="KQ971352">
    <property type="protein sequence ID" value="EFA07457.1"/>
    <property type="molecule type" value="Genomic_DNA"/>
</dbReference>
<evidence type="ECO:0000256" key="8">
    <source>
        <dbReference type="ARBA" id="ARBA00023170"/>
    </source>
</evidence>
<gene>
    <name evidence="11" type="primary">Or198</name>
    <name evidence="11" type="synonym">GLEAN_09104</name>
    <name evidence="11" type="ORF">TcasGA2_TC009104</name>
</gene>
<feature type="transmembrane region" description="Helical" evidence="10">
    <location>
        <begin position="351"/>
        <end position="370"/>
    </location>
</feature>
<keyword evidence="7 10" id="KW-0472">Membrane</keyword>
<name>D6WUA6_TRICA</name>
<feature type="transmembrane region" description="Helical" evidence="10">
    <location>
        <begin position="70"/>
        <end position="93"/>
    </location>
</feature>
<evidence type="ECO:0000256" key="9">
    <source>
        <dbReference type="ARBA" id="ARBA00023224"/>
    </source>
</evidence>
<dbReference type="InParanoid" id="D6WUA6"/>
<dbReference type="GO" id="GO:0007165">
    <property type="term" value="P:signal transduction"/>
    <property type="evidence" value="ECO:0007669"/>
    <property type="project" value="UniProtKB-KW"/>
</dbReference>
<dbReference type="GeneID" id="103313598"/>
<evidence type="ECO:0000256" key="4">
    <source>
        <dbReference type="ARBA" id="ARBA00022692"/>
    </source>
</evidence>
<proteinExistence type="inferred from homology"/>